<proteinExistence type="predicted"/>
<dbReference type="Proteomes" id="UP000811246">
    <property type="component" value="Chromosome 12"/>
</dbReference>
<comment type="caution">
    <text evidence="9">The sequence shown here is derived from an EMBL/GenBank/DDBJ whole genome shotgun (WGS) entry which is preliminary data.</text>
</comment>
<dbReference type="InterPro" id="IPR025610">
    <property type="entry name" value="MYC/MYB_N"/>
</dbReference>
<dbReference type="EMBL" id="CM031836">
    <property type="protein sequence ID" value="KAG6684709.1"/>
    <property type="molecule type" value="Genomic_DNA"/>
</dbReference>
<dbReference type="SMART" id="SM00353">
    <property type="entry name" value="HLH"/>
    <property type="match status" value="1"/>
</dbReference>
<dbReference type="GO" id="GO:0000976">
    <property type="term" value="F:transcription cis-regulatory region binding"/>
    <property type="evidence" value="ECO:0007669"/>
    <property type="project" value="TreeGrafter"/>
</dbReference>
<evidence type="ECO:0000256" key="1">
    <source>
        <dbReference type="ARBA" id="ARBA00004123"/>
    </source>
</evidence>
<evidence type="ECO:0000259" key="8">
    <source>
        <dbReference type="PROSITE" id="PS50888"/>
    </source>
</evidence>
<accession>A0A922DHX8</accession>
<feature type="region of interest" description="Disordered" evidence="7">
    <location>
        <begin position="281"/>
        <end position="317"/>
    </location>
</feature>
<sequence>MQEKQMDEIIMCSPSSSPLVPVCHETSPTIEQLLQFIVQSRPEWWVYSIFWQKSTDNNGHAVLSWGGGHFRGTRSFLSKASNDHDQHKNGFSSEKLNVSEGPKVLFADQDLDIDKVAMDDVTESEWFYAVSFTRSFSVRDGGVLGRAYSSGAYIWLSGDQELQFHENERVREARMHGIQTLVCVATSSGVVELGSSDSVQEEYCGLVQQVKSLFGVGNANSREEPRQLGSHRGQPPIAKRPDFPFLDIGMFLQAQKACTLQEIKQPEVYAIFKDEGAAGLGRSSSYSGPSDSRGDFASESTENIRPKKKGRTQTNRRDCLVNNLEAERKRRKKLNHRFYELRSVVPNVSKLDKASLLADAVVCINELKVKIDDLEAKLKAQSRKAKISNLSGMYDMNRSITTSTVDKKRLSSSSYTATTMDVEVTIVGSEALIRVQCPDLNYPHARLMDAVRDLEFQIHHASISSVKGLMLQDLVVQVPDHVSRSGEEMRIAILNQVMRS</sequence>
<dbReference type="Pfam" id="PF14215">
    <property type="entry name" value="bHLH-MYC_N"/>
    <property type="match status" value="1"/>
</dbReference>
<dbReference type="GO" id="GO:0003700">
    <property type="term" value="F:DNA-binding transcription factor activity"/>
    <property type="evidence" value="ECO:0007669"/>
    <property type="project" value="InterPro"/>
</dbReference>
<protein>
    <recommendedName>
        <fullName evidence="5">Transcription factor</fullName>
        <shortName evidence="5">bHLH transcription factor</shortName>
    </recommendedName>
    <alternativeName>
        <fullName evidence="5">Basic helix-loop-helix protein</fullName>
    </alternativeName>
</protein>
<dbReference type="PROSITE" id="PS50888">
    <property type="entry name" value="BHLH"/>
    <property type="match status" value="1"/>
</dbReference>
<dbReference type="GO" id="GO:0046983">
    <property type="term" value="F:protein dimerization activity"/>
    <property type="evidence" value="ECO:0007669"/>
    <property type="project" value="InterPro"/>
</dbReference>
<evidence type="ECO:0000256" key="4">
    <source>
        <dbReference type="ARBA" id="ARBA00023242"/>
    </source>
</evidence>
<dbReference type="GO" id="GO:0005634">
    <property type="term" value="C:nucleus"/>
    <property type="evidence" value="ECO:0007669"/>
    <property type="project" value="UniProtKB-SubCell"/>
</dbReference>
<evidence type="ECO:0000256" key="6">
    <source>
        <dbReference type="SAM" id="Coils"/>
    </source>
</evidence>
<dbReference type="PANTHER" id="PTHR11514:SF115">
    <property type="entry name" value="TRANSCRIPTION FACTOR"/>
    <property type="match status" value="1"/>
</dbReference>
<organism evidence="9 10">
    <name type="scientific">Carya illinoinensis</name>
    <name type="common">Pecan</name>
    <dbReference type="NCBI Taxonomy" id="32201"/>
    <lineage>
        <taxon>Eukaryota</taxon>
        <taxon>Viridiplantae</taxon>
        <taxon>Streptophyta</taxon>
        <taxon>Embryophyta</taxon>
        <taxon>Tracheophyta</taxon>
        <taxon>Spermatophyta</taxon>
        <taxon>Magnoliopsida</taxon>
        <taxon>eudicotyledons</taxon>
        <taxon>Gunneridae</taxon>
        <taxon>Pentapetalae</taxon>
        <taxon>rosids</taxon>
        <taxon>fabids</taxon>
        <taxon>Fagales</taxon>
        <taxon>Juglandaceae</taxon>
        <taxon>Carya</taxon>
    </lineage>
</organism>
<dbReference type="InterPro" id="IPR045084">
    <property type="entry name" value="AIB/MYC-like"/>
</dbReference>
<evidence type="ECO:0000256" key="2">
    <source>
        <dbReference type="ARBA" id="ARBA00023015"/>
    </source>
</evidence>
<gene>
    <name evidence="9" type="ORF">I3842_12G075500</name>
</gene>
<dbReference type="PANTHER" id="PTHR11514">
    <property type="entry name" value="MYC"/>
    <property type="match status" value="1"/>
</dbReference>
<name>A0A922DHX8_CARIL</name>
<evidence type="ECO:0000256" key="5">
    <source>
        <dbReference type="RuleBase" id="RU369104"/>
    </source>
</evidence>
<dbReference type="InterPro" id="IPR011598">
    <property type="entry name" value="bHLH_dom"/>
</dbReference>
<evidence type="ECO:0000256" key="3">
    <source>
        <dbReference type="ARBA" id="ARBA00023163"/>
    </source>
</evidence>
<dbReference type="Pfam" id="PF00010">
    <property type="entry name" value="HLH"/>
    <property type="match status" value="1"/>
</dbReference>
<feature type="compositionally biased region" description="Low complexity" evidence="7">
    <location>
        <begin position="281"/>
        <end position="291"/>
    </location>
</feature>
<keyword evidence="6" id="KW-0175">Coiled coil</keyword>
<feature type="domain" description="BHLH" evidence="8">
    <location>
        <begin position="318"/>
        <end position="367"/>
    </location>
</feature>
<keyword evidence="2 5" id="KW-0805">Transcription regulation</keyword>
<feature type="coiled-coil region" evidence="6">
    <location>
        <begin position="317"/>
        <end position="384"/>
    </location>
</feature>
<comment type="subcellular location">
    <subcellularLocation>
        <location evidence="1 5">Nucleus</location>
    </subcellularLocation>
</comment>
<dbReference type="AlphaFoldDB" id="A0A922DHX8"/>
<dbReference type="InterPro" id="IPR054502">
    <property type="entry name" value="bHLH-TF_ACT-like_plant"/>
</dbReference>
<reference evidence="9" key="1">
    <citation type="submission" date="2021-01" db="EMBL/GenBank/DDBJ databases">
        <authorList>
            <person name="Lovell J.T."/>
            <person name="Bentley N."/>
            <person name="Bhattarai G."/>
            <person name="Jenkins J.W."/>
            <person name="Sreedasyam A."/>
            <person name="Alarcon Y."/>
            <person name="Bock C."/>
            <person name="Boston L."/>
            <person name="Carlson J."/>
            <person name="Cervantes K."/>
            <person name="Clermont K."/>
            <person name="Krom N."/>
            <person name="Kubenka K."/>
            <person name="Mamidi S."/>
            <person name="Mattison C."/>
            <person name="Monteros M."/>
            <person name="Pisani C."/>
            <person name="Plott C."/>
            <person name="Rajasekar S."/>
            <person name="Rhein H.S."/>
            <person name="Rohla C."/>
            <person name="Song M."/>
            <person name="Hilaire R.S."/>
            <person name="Shu S."/>
            <person name="Wells L."/>
            <person name="Wang X."/>
            <person name="Webber J."/>
            <person name="Heerema R.J."/>
            <person name="Klein P."/>
            <person name="Conner P."/>
            <person name="Grauke L."/>
            <person name="Grimwood J."/>
            <person name="Schmutz J."/>
            <person name="Randall J.J."/>
        </authorList>
    </citation>
    <scope>NUCLEOTIDE SEQUENCE</scope>
    <source>
        <tissue evidence="9">Leaf</tissue>
    </source>
</reference>
<evidence type="ECO:0000256" key="7">
    <source>
        <dbReference type="SAM" id="MobiDB-lite"/>
    </source>
</evidence>
<evidence type="ECO:0000313" key="9">
    <source>
        <dbReference type="EMBL" id="KAG6684709.1"/>
    </source>
</evidence>
<evidence type="ECO:0000313" key="10">
    <source>
        <dbReference type="Proteomes" id="UP000811246"/>
    </source>
</evidence>
<keyword evidence="3 5" id="KW-0804">Transcription</keyword>
<keyword evidence="4 5" id="KW-0539">Nucleus</keyword>
<dbReference type="Pfam" id="PF22754">
    <property type="entry name" value="bHLH-TF_ACT-like_plant"/>
    <property type="match status" value="1"/>
</dbReference>